<name>A0A8T0IXJ7_CERPU</name>
<accession>A0A8T0IXJ7</accession>
<reference evidence="1" key="1">
    <citation type="submission" date="2020-06" db="EMBL/GenBank/DDBJ databases">
        <title>WGS assembly of Ceratodon purpureus strain R40.</title>
        <authorList>
            <person name="Carey S.B."/>
            <person name="Jenkins J."/>
            <person name="Shu S."/>
            <person name="Lovell J.T."/>
            <person name="Sreedasyam A."/>
            <person name="Maumus F."/>
            <person name="Tiley G.P."/>
            <person name="Fernandez-Pozo N."/>
            <person name="Barry K."/>
            <person name="Chen C."/>
            <person name="Wang M."/>
            <person name="Lipzen A."/>
            <person name="Daum C."/>
            <person name="Saski C.A."/>
            <person name="Payton A.C."/>
            <person name="Mcbreen J.C."/>
            <person name="Conrad R.E."/>
            <person name="Kollar L.M."/>
            <person name="Olsson S."/>
            <person name="Huttunen S."/>
            <person name="Landis J.B."/>
            <person name="Wickett N.J."/>
            <person name="Johnson M.G."/>
            <person name="Rensing S.A."/>
            <person name="Grimwood J."/>
            <person name="Schmutz J."/>
            <person name="Mcdaniel S.F."/>
        </authorList>
    </citation>
    <scope>NUCLEOTIDE SEQUENCE</scope>
    <source>
        <strain evidence="1">R40</strain>
    </source>
</reference>
<dbReference type="AlphaFoldDB" id="A0A8T0IXJ7"/>
<evidence type="ECO:0000313" key="1">
    <source>
        <dbReference type="EMBL" id="KAG0587907.1"/>
    </source>
</evidence>
<sequence>MGLRVEAWFSRSRPGSQRELNHQSASSLLDACAVPLASRSGALGSGSGIAEVTDSHQWSAFSLRYGCKG</sequence>
<keyword evidence="2" id="KW-1185">Reference proteome</keyword>
<evidence type="ECO:0000313" key="2">
    <source>
        <dbReference type="Proteomes" id="UP000822688"/>
    </source>
</evidence>
<organism evidence="1 2">
    <name type="scientific">Ceratodon purpureus</name>
    <name type="common">Fire moss</name>
    <name type="synonym">Dicranum purpureum</name>
    <dbReference type="NCBI Taxonomy" id="3225"/>
    <lineage>
        <taxon>Eukaryota</taxon>
        <taxon>Viridiplantae</taxon>
        <taxon>Streptophyta</taxon>
        <taxon>Embryophyta</taxon>
        <taxon>Bryophyta</taxon>
        <taxon>Bryophytina</taxon>
        <taxon>Bryopsida</taxon>
        <taxon>Dicranidae</taxon>
        <taxon>Pseudoditrichales</taxon>
        <taxon>Ditrichaceae</taxon>
        <taxon>Ceratodon</taxon>
    </lineage>
</organism>
<dbReference type="EMBL" id="CM026422">
    <property type="protein sequence ID" value="KAG0587907.1"/>
    <property type="molecule type" value="Genomic_DNA"/>
</dbReference>
<dbReference type="Proteomes" id="UP000822688">
    <property type="component" value="Chromosome 2"/>
</dbReference>
<proteinExistence type="predicted"/>
<protein>
    <submittedName>
        <fullName evidence="1">Uncharacterized protein</fullName>
    </submittedName>
</protein>
<comment type="caution">
    <text evidence="1">The sequence shown here is derived from an EMBL/GenBank/DDBJ whole genome shotgun (WGS) entry which is preliminary data.</text>
</comment>
<gene>
    <name evidence="1" type="ORF">KC19_2G200100</name>
</gene>